<feature type="signal peptide" evidence="1">
    <location>
        <begin position="1"/>
        <end position="24"/>
    </location>
</feature>
<reference evidence="2 3" key="1">
    <citation type="submission" date="2020-03" db="EMBL/GenBank/DDBJ databases">
        <title>Weissella sp. nov., isolated from Cybister lewisianus.</title>
        <authorList>
            <person name="Hyun D.-W."/>
            <person name="Bae J.-W."/>
        </authorList>
    </citation>
    <scope>NUCLEOTIDE SEQUENCE [LARGE SCALE GENOMIC DNA]</scope>
    <source>
        <strain evidence="2 3">HDW19</strain>
    </source>
</reference>
<dbReference type="EMBL" id="CP049888">
    <property type="protein sequence ID" value="QIL50489.1"/>
    <property type="molecule type" value="Genomic_DNA"/>
</dbReference>
<dbReference type="Proteomes" id="UP000500741">
    <property type="component" value="Chromosome"/>
</dbReference>
<accession>A0A6G8AZU5</accession>
<proteinExistence type="predicted"/>
<dbReference type="AlphaFoldDB" id="A0A6G8AZU5"/>
<evidence type="ECO:0000313" key="2">
    <source>
        <dbReference type="EMBL" id="QIL50489.1"/>
    </source>
</evidence>
<name>A0A6G8AZU5_9LACO</name>
<keyword evidence="1" id="KW-0732">Signal</keyword>
<organism evidence="2 3">
    <name type="scientific">Weissella coleopterorum</name>
    <dbReference type="NCBI Taxonomy" id="2714949"/>
    <lineage>
        <taxon>Bacteria</taxon>
        <taxon>Bacillati</taxon>
        <taxon>Bacillota</taxon>
        <taxon>Bacilli</taxon>
        <taxon>Lactobacillales</taxon>
        <taxon>Lactobacillaceae</taxon>
        <taxon>Weissella</taxon>
    </lineage>
</organism>
<keyword evidence="3" id="KW-1185">Reference proteome</keyword>
<sequence>MKLWKHVLASTTILIMIVPTSAFADVRLDVNNNIYNNRNKIDSTNQQIDGLGIVSNYYINNKLVKSPININGLGHIITKDNMDDGSYVNNSDIKIRINFEKRFNYLTYW</sequence>
<evidence type="ECO:0000256" key="1">
    <source>
        <dbReference type="SAM" id="SignalP"/>
    </source>
</evidence>
<protein>
    <submittedName>
        <fullName evidence="2">Uncharacterized protein</fullName>
    </submittedName>
</protein>
<dbReference type="KEGG" id="wco:G7084_03645"/>
<feature type="chain" id="PRO_5026231812" evidence="1">
    <location>
        <begin position="25"/>
        <end position="109"/>
    </location>
</feature>
<dbReference type="RefSeq" id="WP_166010145.1">
    <property type="nucleotide sequence ID" value="NZ_CP049888.1"/>
</dbReference>
<gene>
    <name evidence="2" type="ORF">G7084_03645</name>
</gene>
<evidence type="ECO:0000313" key="3">
    <source>
        <dbReference type="Proteomes" id="UP000500741"/>
    </source>
</evidence>